<dbReference type="Proteomes" id="UP001299596">
    <property type="component" value="Unassembled WGS sequence"/>
</dbReference>
<dbReference type="RefSeq" id="WP_225405334.1">
    <property type="nucleotide sequence ID" value="NZ_JAYJJR010000008.1"/>
</dbReference>
<feature type="region of interest" description="Disordered" evidence="1">
    <location>
        <begin position="33"/>
        <end position="52"/>
    </location>
</feature>
<gene>
    <name evidence="2" type="ORF">K6T79_13605</name>
</gene>
<reference evidence="2 3" key="1">
    <citation type="submission" date="2023-12" db="EMBL/GenBank/DDBJ databases">
        <title>Description of new species of Mycobacterium terrae complex isolated from sewage at the Sao Paulo Zoological Park Foundation in Brazil.</title>
        <authorList>
            <person name="Romagnoli C.L."/>
            <person name="Conceicao E.C."/>
            <person name="Machado E."/>
            <person name="Barreto L.B.P.F."/>
            <person name="Sharma A."/>
            <person name="Silva N.M."/>
            <person name="Marques L.E."/>
            <person name="Juliana M.A."/>
            <person name="Lourenco M.C.S."/>
            <person name="Digiampietri L.A."/>
            <person name="Suffys P.N."/>
            <person name="Viana-Niero C."/>
        </authorList>
    </citation>
    <scope>NUCLEOTIDE SEQUENCE [LARGE SCALE GENOMIC DNA]</scope>
    <source>
        <strain evidence="2 3">MYC098</strain>
    </source>
</reference>
<organism evidence="2 3">
    <name type="scientific">[Mycobacterium] crassicus</name>
    <dbReference type="NCBI Taxonomy" id="2872309"/>
    <lineage>
        <taxon>Bacteria</taxon>
        <taxon>Bacillati</taxon>
        <taxon>Actinomycetota</taxon>
        <taxon>Actinomycetes</taxon>
        <taxon>Mycobacteriales</taxon>
        <taxon>Mycobacteriaceae</taxon>
        <taxon>Mycolicibacter</taxon>
    </lineage>
</organism>
<comment type="caution">
    <text evidence="2">The sequence shown here is derived from an EMBL/GenBank/DDBJ whole genome shotgun (WGS) entry which is preliminary data.</text>
</comment>
<accession>A0ABU5XL66</accession>
<dbReference type="PANTHER" id="PTHR34724">
    <property type="entry name" value="OS12G0596101 PROTEIN"/>
    <property type="match status" value="1"/>
</dbReference>
<keyword evidence="3" id="KW-1185">Reference proteome</keyword>
<protein>
    <submittedName>
        <fullName evidence="2">Uncharacterized protein</fullName>
    </submittedName>
</protein>
<sequence>MCYPVPCRVCGKTTWDGCGDHIADVRAQVPPEQWCEGHPDQQQPRSRSWFRR</sequence>
<evidence type="ECO:0000256" key="1">
    <source>
        <dbReference type="SAM" id="MobiDB-lite"/>
    </source>
</evidence>
<evidence type="ECO:0000313" key="3">
    <source>
        <dbReference type="Proteomes" id="UP001299596"/>
    </source>
</evidence>
<dbReference type="EMBL" id="JAYJJR010000008">
    <property type="protein sequence ID" value="MEB3022082.1"/>
    <property type="molecule type" value="Genomic_DNA"/>
</dbReference>
<proteinExistence type="predicted"/>
<dbReference type="PANTHER" id="PTHR34724:SF4">
    <property type="entry name" value="EXPRESSED PROTEIN"/>
    <property type="match status" value="1"/>
</dbReference>
<evidence type="ECO:0000313" key="2">
    <source>
        <dbReference type="EMBL" id="MEB3022082.1"/>
    </source>
</evidence>
<name>A0ABU5XL66_9MYCO</name>